<dbReference type="SUPFAM" id="SSF53335">
    <property type="entry name" value="S-adenosyl-L-methionine-dependent methyltransferases"/>
    <property type="match status" value="1"/>
</dbReference>
<keyword evidence="3" id="KW-0489">Methyltransferase</keyword>
<dbReference type="InterPro" id="IPR029063">
    <property type="entry name" value="SAM-dependent_MTases_sf"/>
</dbReference>
<dbReference type="GO" id="GO:0032259">
    <property type="term" value="P:methylation"/>
    <property type="evidence" value="ECO:0007669"/>
    <property type="project" value="UniProtKB-KW"/>
</dbReference>
<accession>A0A6N7EM28</accession>
<evidence type="ECO:0000256" key="1">
    <source>
        <dbReference type="SAM" id="MobiDB-lite"/>
    </source>
</evidence>
<evidence type="ECO:0000313" key="3">
    <source>
        <dbReference type="EMBL" id="MPV36304.1"/>
    </source>
</evidence>
<feature type="domain" description="Methyltransferase" evidence="2">
    <location>
        <begin position="202"/>
        <end position="308"/>
    </location>
</feature>
<dbReference type="InterPro" id="IPR036388">
    <property type="entry name" value="WH-like_DNA-bd_sf"/>
</dbReference>
<dbReference type="CDD" id="cd02440">
    <property type="entry name" value="AdoMet_MTases"/>
    <property type="match status" value="1"/>
</dbReference>
<dbReference type="InterPro" id="IPR036390">
    <property type="entry name" value="WH_DNA-bd_sf"/>
</dbReference>
<evidence type="ECO:0000259" key="2">
    <source>
        <dbReference type="Pfam" id="PF13847"/>
    </source>
</evidence>
<dbReference type="RefSeq" id="WP_152196088.1">
    <property type="nucleotide sequence ID" value="NZ_VUKD01000004.1"/>
</dbReference>
<keyword evidence="4" id="KW-1185">Reference proteome</keyword>
<feature type="compositionally biased region" description="Low complexity" evidence="1">
    <location>
        <begin position="10"/>
        <end position="36"/>
    </location>
</feature>
<dbReference type="SUPFAM" id="SSF46785">
    <property type="entry name" value="Winged helix' DNA-binding domain"/>
    <property type="match status" value="1"/>
</dbReference>
<feature type="region of interest" description="Disordered" evidence="1">
    <location>
        <begin position="1"/>
        <end position="36"/>
    </location>
</feature>
<dbReference type="OrthoDB" id="3382693at2"/>
<dbReference type="EMBL" id="WHPC01000009">
    <property type="protein sequence ID" value="MPV36304.1"/>
    <property type="molecule type" value="Genomic_DNA"/>
</dbReference>
<dbReference type="Gene3D" id="1.10.10.10">
    <property type="entry name" value="Winged helix-like DNA-binding domain superfamily/Winged helix DNA-binding domain"/>
    <property type="match status" value="1"/>
</dbReference>
<organism evidence="3 4">
    <name type="scientific">Georgenia subflava</name>
    <dbReference type="NCBI Taxonomy" id="1622177"/>
    <lineage>
        <taxon>Bacteria</taxon>
        <taxon>Bacillati</taxon>
        <taxon>Actinomycetota</taxon>
        <taxon>Actinomycetes</taxon>
        <taxon>Micrococcales</taxon>
        <taxon>Bogoriellaceae</taxon>
        <taxon>Georgenia</taxon>
    </lineage>
</organism>
<dbReference type="InterPro" id="IPR025714">
    <property type="entry name" value="Methyltranfer_dom"/>
</dbReference>
<dbReference type="AlphaFoldDB" id="A0A6N7EM28"/>
<evidence type="ECO:0000313" key="4">
    <source>
        <dbReference type="Proteomes" id="UP000437709"/>
    </source>
</evidence>
<name>A0A6N7EM28_9MICO</name>
<comment type="caution">
    <text evidence="3">The sequence shown here is derived from an EMBL/GenBank/DDBJ whole genome shotgun (WGS) entry which is preliminary data.</text>
</comment>
<gene>
    <name evidence="3" type="ORF">GB881_04435</name>
</gene>
<dbReference type="Gene3D" id="3.40.50.150">
    <property type="entry name" value="Vaccinia Virus protein VP39"/>
    <property type="match status" value="1"/>
</dbReference>
<dbReference type="PANTHER" id="PTHR45128">
    <property type="entry name" value="METHYLTRANSFERASE TYPE 11"/>
    <property type="match status" value="1"/>
</dbReference>
<keyword evidence="3" id="KW-0808">Transferase</keyword>
<dbReference type="InterPro" id="IPR053173">
    <property type="entry name" value="SAM-binding_MTase"/>
</dbReference>
<dbReference type="Pfam" id="PF13847">
    <property type="entry name" value="Methyltransf_31"/>
    <property type="match status" value="1"/>
</dbReference>
<dbReference type="GO" id="GO:0008168">
    <property type="term" value="F:methyltransferase activity"/>
    <property type="evidence" value="ECO:0007669"/>
    <property type="project" value="UniProtKB-KW"/>
</dbReference>
<protein>
    <submittedName>
        <fullName evidence="3">Methyltransferase domain-containing protein</fullName>
    </submittedName>
</protein>
<reference evidence="3 4" key="1">
    <citation type="submission" date="2019-10" db="EMBL/GenBank/DDBJ databases">
        <title>Georgenia wutianyii sp. nov. and Georgenia yuyongxinii sp. nov. isolated from plateau pika (Ochotona curzoniae) in the Qinghai-Tibet plateau of China.</title>
        <authorList>
            <person name="Tian Z."/>
        </authorList>
    </citation>
    <scope>NUCLEOTIDE SEQUENCE [LARGE SCALE GENOMIC DNA]</scope>
    <source>
        <strain evidence="3 4">JCM 19765</strain>
    </source>
</reference>
<dbReference type="Proteomes" id="UP000437709">
    <property type="component" value="Unassembled WGS sequence"/>
</dbReference>
<sequence length="373" mass="39715">MDNQQGTATVAQQAPAAQEAPVPREAPVAQEPPVAQEAPVTLADQAPKLLQHVAGYIAHRTVATGLRTGLVRRLADMDGASTDELAAALGLDPFYVSVWARSAFAAGILERSATGYRLAPHIGTLLLDADSPAFAGGLFTVFEQDEMFGRFERELATGTRLWWDETSDGWTAGVAQTGRPFYTRLVPAGLQNVPGLSERLAAGGHVLDTACGSGYGLLRLAGAYPAATVSGVDGDAHSVSAARGLLAEAGIEGVQVTVSPLEELRVDHPVDVVVNNISMHECRDIDLVAERVREALVPGGWFVISDFPFPDTDAGLRTVPGRIMSGIQFFEAQIDDQLLPRATYDDLLERHGFTEIGSTSLTPVHALTWGRRA</sequence>
<proteinExistence type="predicted"/>